<dbReference type="AlphaFoldDB" id="Q6LHH4"/>
<gene>
    <name evidence="2" type="ordered locus">PBPRB1389</name>
</gene>
<proteinExistence type="predicted"/>
<dbReference type="EMBL" id="CR378679">
    <property type="protein sequence ID" value="CAG23256.1"/>
    <property type="molecule type" value="Genomic_DNA"/>
</dbReference>
<dbReference type="HOGENOM" id="CLU_185899_0_0_6"/>
<protein>
    <submittedName>
        <fullName evidence="2">Uncharacterized protein</fullName>
    </submittedName>
</protein>
<dbReference type="KEGG" id="ppr:PBPRB1389"/>
<evidence type="ECO:0000313" key="3">
    <source>
        <dbReference type="Proteomes" id="UP000000593"/>
    </source>
</evidence>
<organism evidence="2 3">
    <name type="scientific">Photobacterium profundum (strain SS9)</name>
    <dbReference type="NCBI Taxonomy" id="298386"/>
    <lineage>
        <taxon>Bacteria</taxon>
        <taxon>Pseudomonadati</taxon>
        <taxon>Pseudomonadota</taxon>
        <taxon>Gammaproteobacteria</taxon>
        <taxon>Vibrionales</taxon>
        <taxon>Vibrionaceae</taxon>
        <taxon>Photobacterium</taxon>
    </lineage>
</organism>
<evidence type="ECO:0000313" key="2">
    <source>
        <dbReference type="EMBL" id="CAG23256.1"/>
    </source>
</evidence>
<reference evidence="3" key="1">
    <citation type="journal article" date="2005" name="Science">
        <title>Life at depth: Photobacterium profundum genome sequence and expression analysis.</title>
        <authorList>
            <person name="Vezzi A."/>
            <person name="Campanaro S."/>
            <person name="D'Angelo M."/>
            <person name="Simonato F."/>
            <person name="Vitulo N."/>
            <person name="Lauro F.M."/>
            <person name="Cestaro A."/>
            <person name="Malacrida G."/>
            <person name="Simionati B."/>
            <person name="Cannata N."/>
            <person name="Romualdi C."/>
            <person name="Bartlett D.H."/>
            <person name="Valle G."/>
        </authorList>
    </citation>
    <scope>NUCLEOTIDE SEQUENCE [LARGE SCALE GENOMIC DNA]</scope>
    <source>
        <strain evidence="3">ATCC BAA-1253 / SS9</strain>
    </source>
</reference>
<evidence type="ECO:0000256" key="1">
    <source>
        <dbReference type="SAM" id="MobiDB-lite"/>
    </source>
</evidence>
<accession>Q6LHH4</accession>
<dbReference type="eggNOG" id="ENOG5033HB5">
    <property type="taxonomic scope" value="Bacteria"/>
</dbReference>
<name>Q6LHH4_PHOPR</name>
<dbReference type="STRING" id="298386.PBPRB1389"/>
<dbReference type="Proteomes" id="UP000000593">
    <property type="component" value="Chromosome 2"/>
</dbReference>
<sequence>MPKVKKKLTAAQKKLKRESKAERQRKYKWVMMNGKQVRIKREPTIEGMSVDEFVQRNANDLFLHQNEMWECIQEDDDECLPMTFKEC</sequence>
<dbReference type="RefSeq" id="WP_011221432.1">
    <property type="nucleotide sequence ID" value="NC_006371.1"/>
</dbReference>
<keyword evidence="3" id="KW-1185">Reference proteome</keyword>
<feature type="region of interest" description="Disordered" evidence="1">
    <location>
        <begin position="1"/>
        <end position="22"/>
    </location>
</feature>
<feature type="compositionally biased region" description="Basic residues" evidence="1">
    <location>
        <begin position="1"/>
        <end position="17"/>
    </location>
</feature>